<name>A0A517MVV6_9BACT</name>
<dbReference type="KEGG" id="amob:HG15A2_22990"/>
<dbReference type="RefSeq" id="WP_145060297.1">
    <property type="nucleotide sequence ID" value="NZ_CP036263.1"/>
</dbReference>
<dbReference type="OrthoDB" id="5296227at2"/>
<evidence type="ECO:0008006" key="3">
    <source>
        <dbReference type="Google" id="ProtNLM"/>
    </source>
</evidence>
<evidence type="ECO:0000313" key="1">
    <source>
        <dbReference type="EMBL" id="QDS99010.1"/>
    </source>
</evidence>
<protein>
    <recommendedName>
        <fullName evidence="3">(Na+)-NQR maturation NqrM</fullName>
    </recommendedName>
</protein>
<dbReference type="EMBL" id="CP036263">
    <property type="protein sequence ID" value="QDS99010.1"/>
    <property type="molecule type" value="Genomic_DNA"/>
</dbReference>
<dbReference type="PANTHER" id="PTHR40691">
    <property type="entry name" value="(NA+)-NQR MATURATION NQRM"/>
    <property type="match status" value="1"/>
</dbReference>
<sequence length="71" mass="7341">MLWTLLITVIVFVVAVAAMAVGVIVSNRRIQGSCGGLANMKDSEGRTICDACTDPSPECAGEPLESEAEGS</sequence>
<dbReference type="AlphaFoldDB" id="A0A517MVV6"/>
<dbReference type="Proteomes" id="UP000319852">
    <property type="component" value="Chromosome"/>
</dbReference>
<dbReference type="Pfam" id="PF04400">
    <property type="entry name" value="NqrM"/>
    <property type="match status" value="1"/>
</dbReference>
<evidence type="ECO:0000313" key="2">
    <source>
        <dbReference type="Proteomes" id="UP000319852"/>
    </source>
</evidence>
<dbReference type="InterPro" id="IPR007495">
    <property type="entry name" value="NqrM"/>
</dbReference>
<organism evidence="1 2">
    <name type="scientific">Adhaeretor mobilis</name>
    <dbReference type="NCBI Taxonomy" id="1930276"/>
    <lineage>
        <taxon>Bacteria</taxon>
        <taxon>Pseudomonadati</taxon>
        <taxon>Planctomycetota</taxon>
        <taxon>Planctomycetia</taxon>
        <taxon>Pirellulales</taxon>
        <taxon>Lacipirellulaceae</taxon>
        <taxon>Adhaeretor</taxon>
    </lineage>
</organism>
<gene>
    <name evidence="1" type="ORF">HG15A2_22990</name>
</gene>
<dbReference type="PANTHER" id="PTHR40691:SF3">
    <property type="entry name" value="(NA+)-NQR MATURATION NQRM"/>
    <property type="match status" value="1"/>
</dbReference>
<accession>A0A517MVV6</accession>
<proteinExistence type="predicted"/>
<keyword evidence="2" id="KW-1185">Reference proteome</keyword>
<reference evidence="1 2" key="1">
    <citation type="submission" date="2019-02" db="EMBL/GenBank/DDBJ databases">
        <title>Deep-cultivation of Planctomycetes and their phenomic and genomic characterization uncovers novel biology.</title>
        <authorList>
            <person name="Wiegand S."/>
            <person name="Jogler M."/>
            <person name="Boedeker C."/>
            <person name="Pinto D."/>
            <person name="Vollmers J."/>
            <person name="Rivas-Marin E."/>
            <person name="Kohn T."/>
            <person name="Peeters S.H."/>
            <person name="Heuer A."/>
            <person name="Rast P."/>
            <person name="Oberbeckmann S."/>
            <person name="Bunk B."/>
            <person name="Jeske O."/>
            <person name="Meyerdierks A."/>
            <person name="Storesund J.E."/>
            <person name="Kallscheuer N."/>
            <person name="Luecker S."/>
            <person name="Lage O.M."/>
            <person name="Pohl T."/>
            <person name="Merkel B.J."/>
            <person name="Hornburger P."/>
            <person name="Mueller R.-W."/>
            <person name="Bruemmer F."/>
            <person name="Labrenz M."/>
            <person name="Spormann A.M."/>
            <person name="Op den Camp H."/>
            <person name="Overmann J."/>
            <person name="Amann R."/>
            <person name="Jetten M.S.M."/>
            <person name="Mascher T."/>
            <person name="Medema M.H."/>
            <person name="Devos D.P."/>
            <person name="Kaster A.-K."/>
            <person name="Ovreas L."/>
            <person name="Rohde M."/>
            <person name="Galperin M.Y."/>
            <person name="Jogler C."/>
        </authorList>
    </citation>
    <scope>NUCLEOTIDE SEQUENCE [LARGE SCALE GENOMIC DNA]</scope>
    <source>
        <strain evidence="1 2">HG15A2</strain>
    </source>
</reference>